<accession>A0AAD7G3I9</accession>
<dbReference type="AlphaFoldDB" id="A0AAD7G3I9"/>
<gene>
    <name evidence="2" type="ORF">B0H17DRAFT_1146460</name>
</gene>
<protein>
    <recommendedName>
        <fullName evidence="4">Chromo domain-containing protein</fullName>
    </recommendedName>
</protein>
<dbReference type="Proteomes" id="UP001221757">
    <property type="component" value="Unassembled WGS sequence"/>
</dbReference>
<evidence type="ECO:0008006" key="4">
    <source>
        <dbReference type="Google" id="ProtNLM"/>
    </source>
</evidence>
<evidence type="ECO:0000256" key="1">
    <source>
        <dbReference type="SAM" id="MobiDB-lite"/>
    </source>
</evidence>
<name>A0AAD7G3I9_MYCRO</name>
<organism evidence="2 3">
    <name type="scientific">Mycena rosella</name>
    <name type="common">Pink bonnet</name>
    <name type="synonym">Agaricus rosellus</name>
    <dbReference type="NCBI Taxonomy" id="1033263"/>
    <lineage>
        <taxon>Eukaryota</taxon>
        <taxon>Fungi</taxon>
        <taxon>Dikarya</taxon>
        <taxon>Basidiomycota</taxon>
        <taxon>Agaricomycotina</taxon>
        <taxon>Agaricomycetes</taxon>
        <taxon>Agaricomycetidae</taxon>
        <taxon>Agaricales</taxon>
        <taxon>Marasmiineae</taxon>
        <taxon>Mycenaceae</taxon>
        <taxon>Mycena</taxon>
    </lineage>
</organism>
<evidence type="ECO:0000313" key="3">
    <source>
        <dbReference type="Proteomes" id="UP001221757"/>
    </source>
</evidence>
<dbReference type="EMBL" id="JARKIE010000311">
    <property type="protein sequence ID" value="KAJ7655414.1"/>
    <property type="molecule type" value="Genomic_DNA"/>
</dbReference>
<proteinExistence type="predicted"/>
<sequence length="104" mass="11583">MGTPNTAPGATDLHSAVEIESGEENDSDEKETGIQSFNGHRWESQRNLELQVVWTDGDVTWELLANVNDCAAMEEYLAHRDIDDPLLLSKRKFLINPALKAMNG</sequence>
<keyword evidence="3" id="KW-1185">Reference proteome</keyword>
<comment type="caution">
    <text evidence="2">The sequence shown here is derived from an EMBL/GenBank/DDBJ whole genome shotgun (WGS) entry which is preliminary data.</text>
</comment>
<reference evidence="2" key="1">
    <citation type="submission" date="2023-03" db="EMBL/GenBank/DDBJ databases">
        <title>Massive genome expansion in bonnet fungi (Mycena s.s.) driven by repeated elements and novel gene families across ecological guilds.</title>
        <authorList>
            <consortium name="Lawrence Berkeley National Laboratory"/>
            <person name="Harder C.B."/>
            <person name="Miyauchi S."/>
            <person name="Viragh M."/>
            <person name="Kuo A."/>
            <person name="Thoen E."/>
            <person name="Andreopoulos B."/>
            <person name="Lu D."/>
            <person name="Skrede I."/>
            <person name="Drula E."/>
            <person name="Henrissat B."/>
            <person name="Morin E."/>
            <person name="Kohler A."/>
            <person name="Barry K."/>
            <person name="LaButti K."/>
            <person name="Morin E."/>
            <person name="Salamov A."/>
            <person name="Lipzen A."/>
            <person name="Mereny Z."/>
            <person name="Hegedus B."/>
            <person name="Baldrian P."/>
            <person name="Stursova M."/>
            <person name="Weitz H."/>
            <person name="Taylor A."/>
            <person name="Grigoriev I.V."/>
            <person name="Nagy L.G."/>
            <person name="Martin F."/>
            <person name="Kauserud H."/>
        </authorList>
    </citation>
    <scope>NUCLEOTIDE SEQUENCE</scope>
    <source>
        <strain evidence="2">CBHHK067</strain>
    </source>
</reference>
<feature type="region of interest" description="Disordered" evidence="1">
    <location>
        <begin position="1"/>
        <end position="40"/>
    </location>
</feature>
<feature type="compositionally biased region" description="Acidic residues" evidence="1">
    <location>
        <begin position="20"/>
        <end position="29"/>
    </location>
</feature>
<evidence type="ECO:0000313" key="2">
    <source>
        <dbReference type="EMBL" id="KAJ7655414.1"/>
    </source>
</evidence>